<evidence type="ECO:0000256" key="1">
    <source>
        <dbReference type="ARBA" id="ARBA00007837"/>
    </source>
</evidence>
<dbReference type="AlphaFoldDB" id="A0A250XM25"/>
<comment type="caution">
    <text evidence="3">The sequence shown here is derived from an EMBL/GenBank/DDBJ whole genome shotgun (WGS) entry which is preliminary data.</text>
</comment>
<proteinExistence type="inferred from homology"/>
<dbReference type="Gene3D" id="1.20.80.30">
    <property type="match status" value="1"/>
</dbReference>
<dbReference type="OrthoDB" id="6123450at2759"/>
<dbReference type="InterPro" id="IPR002192">
    <property type="entry name" value="PPDK_AMP/ATP-bd"/>
</dbReference>
<dbReference type="InterPro" id="IPR010121">
    <property type="entry name" value="Pyruvate_phosphate_dikinase"/>
</dbReference>
<comment type="similarity">
    <text evidence="1">Belongs to the PEP-utilizing enzyme family.</text>
</comment>
<dbReference type="Gene3D" id="3.30.1490.20">
    <property type="entry name" value="ATP-grasp fold, A domain"/>
    <property type="match status" value="1"/>
</dbReference>
<dbReference type="InterPro" id="IPR013815">
    <property type="entry name" value="ATP_grasp_subdomain_1"/>
</dbReference>
<organism evidence="3 4">
    <name type="scientific">Chlamydomonas eustigma</name>
    <dbReference type="NCBI Taxonomy" id="1157962"/>
    <lineage>
        <taxon>Eukaryota</taxon>
        <taxon>Viridiplantae</taxon>
        <taxon>Chlorophyta</taxon>
        <taxon>core chlorophytes</taxon>
        <taxon>Chlorophyceae</taxon>
        <taxon>CS clade</taxon>
        <taxon>Chlamydomonadales</taxon>
        <taxon>Chlamydomonadaceae</taxon>
        <taxon>Chlamydomonas</taxon>
    </lineage>
</organism>
<name>A0A250XM25_9CHLO</name>
<keyword evidence="4" id="KW-1185">Reference proteome</keyword>
<dbReference type="SUPFAM" id="SSF56059">
    <property type="entry name" value="Glutathione synthetase ATP-binding domain-like"/>
    <property type="match status" value="1"/>
</dbReference>
<dbReference type="PANTHER" id="PTHR22931:SF9">
    <property type="entry name" value="PYRUVATE, PHOSPHATE DIKINASE 1, CHLOROPLASTIC"/>
    <property type="match status" value="1"/>
</dbReference>
<evidence type="ECO:0000313" key="4">
    <source>
        <dbReference type="Proteomes" id="UP000232323"/>
    </source>
</evidence>
<dbReference type="GO" id="GO:0005524">
    <property type="term" value="F:ATP binding"/>
    <property type="evidence" value="ECO:0007669"/>
    <property type="project" value="InterPro"/>
</dbReference>
<feature type="domain" description="Pyruvate phosphate dikinase AMP/ATP-binding" evidence="2">
    <location>
        <begin position="38"/>
        <end position="75"/>
    </location>
</feature>
<protein>
    <recommendedName>
        <fullName evidence="2">Pyruvate phosphate dikinase AMP/ATP-binding domain-containing protein</fullName>
    </recommendedName>
</protein>
<dbReference type="Proteomes" id="UP000232323">
    <property type="component" value="Unassembled WGS sequence"/>
</dbReference>
<dbReference type="GO" id="GO:0016301">
    <property type="term" value="F:kinase activity"/>
    <property type="evidence" value="ECO:0007669"/>
    <property type="project" value="InterPro"/>
</dbReference>
<sequence length="241" mass="26792">MIPRRNEQSSSGILSSSSLNMIYPFMNGRSDGKKEMKALLGGKGANLCEMARCGLNVPPGFTITTEVCQYFYRNGQKLPDAVLAGIRASVGLLEESTGQRFGGSPDNVLLLSVRSGAAVSMPGMMDTVLNLGLNDSLVEGLAKQRGQRFAYDCYRRLLQMFGDVVLGIPNEEFESCLRMVRSRTGAKLDVELQEQDLKEVIQQYKQVYTKHNQTLPIDPWDQLYMGIDAVFRYSISCCVMF</sequence>
<dbReference type="STRING" id="1157962.A0A250XM25"/>
<dbReference type="EMBL" id="BEGY01000111">
    <property type="protein sequence ID" value="GAX83942.1"/>
    <property type="molecule type" value="Genomic_DNA"/>
</dbReference>
<evidence type="ECO:0000259" key="2">
    <source>
        <dbReference type="Pfam" id="PF01326"/>
    </source>
</evidence>
<evidence type="ECO:0000313" key="3">
    <source>
        <dbReference type="EMBL" id="GAX83942.1"/>
    </source>
</evidence>
<dbReference type="Pfam" id="PF01326">
    <property type="entry name" value="PPDK_N"/>
    <property type="match status" value="1"/>
</dbReference>
<accession>A0A250XM25</accession>
<dbReference type="PANTHER" id="PTHR22931">
    <property type="entry name" value="PHOSPHOENOLPYRUVATE DIKINASE-RELATED"/>
    <property type="match status" value="1"/>
</dbReference>
<dbReference type="GO" id="GO:0050242">
    <property type="term" value="F:pyruvate, phosphate dikinase activity"/>
    <property type="evidence" value="ECO:0007669"/>
    <property type="project" value="InterPro"/>
</dbReference>
<reference evidence="3 4" key="1">
    <citation type="submission" date="2017-08" db="EMBL/GenBank/DDBJ databases">
        <title>Acidophilic green algal genome provides insights into adaptation to an acidic environment.</title>
        <authorList>
            <person name="Hirooka S."/>
            <person name="Hirose Y."/>
            <person name="Kanesaki Y."/>
            <person name="Higuchi S."/>
            <person name="Fujiwara T."/>
            <person name="Onuma R."/>
            <person name="Era A."/>
            <person name="Ohbayashi R."/>
            <person name="Uzuka A."/>
            <person name="Nozaki H."/>
            <person name="Yoshikawa H."/>
            <person name="Miyagishima S.Y."/>
        </authorList>
    </citation>
    <scope>NUCLEOTIDE SEQUENCE [LARGE SCALE GENOMIC DNA]</scope>
    <source>
        <strain evidence="3 4">NIES-2499</strain>
    </source>
</reference>
<gene>
    <name evidence="3" type="ORF">CEUSTIGMA_g11366.t1</name>
</gene>